<accession>A0A2P6PCA4</accession>
<reference evidence="1 2" key="1">
    <citation type="journal article" date="2018" name="Nat. Genet.">
        <title>The Rosa genome provides new insights in the design of modern roses.</title>
        <authorList>
            <person name="Bendahmane M."/>
        </authorList>
    </citation>
    <scope>NUCLEOTIDE SEQUENCE [LARGE SCALE GENOMIC DNA]</scope>
    <source>
        <strain evidence="2">cv. Old Blush</strain>
    </source>
</reference>
<protein>
    <submittedName>
        <fullName evidence="1">Uncharacterized protein</fullName>
    </submittedName>
</protein>
<dbReference type="GO" id="GO:0005829">
    <property type="term" value="C:cytosol"/>
    <property type="evidence" value="ECO:0007669"/>
    <property type="project" value="TreeGrafter"/>
</dbReference>
<proteinExistence type="predicted"/>
<dbReference type="GO" id="GO:0043248">
    <property type="term" value="P:proteasome assembly"/>
    <property type="evidence" value="ECO:0007669"/>
    <property type="project" value="TreeGrafter"/>
</dbReference>
<evidence type="ECO:0000313" key="1">
    <source>
        <dbReference type="EMBL" id="PRQ19561.1"/>
    </source>
</evidence>
<evidence type="ECO:0000313" key="2">
    <source>
        <dbReference type="Proteomes" id="UP000238479"/>
    </source>
</evidence>
<dbReference type="AlphaFoldDB" id="A0A2P6PCA4"/>
<sequence length="148" mass="17070">MMIEFVKNLADYVAASGKKHEYNPNQRSWKYLNTLAEGNAMQEDSLSFEGEFEEEEEEYYYPSFPFIARFSCFKVTCLLCYCSEGDNIPDAFHLAEAACKLLGQSPTNFHGCIFVAKCKCSLFNGNDKWFIPISWKTLYRPPTNMSLF</sequence>
<dbReference type="PANTHER" id="PTHR12970:SF1">
    <property type="entry name" value="PROTEASOME ASSEMBLY CHAPERONE 2"/>
    <property type="match status" value="1"/>
</dbReference>
<dbReference type="Gramene" id="PRQ19561">
    <property type="protein sequence ID" value="PRQ19561"/>
    <property type="gene ID" value="RchiOBHm_Chr7g0218511"/>
</dbReference>
<dbReference type="STRING" id="74649.A0A2P6PCA4"/>
<dbReference type="GO" id="GO:0005634">
    <property type="term" value="C:nucleus"/>
    <property type="evidence" value="ECO:0007669"/>
    <property type="project" value="TreeGrafter"/>
</dbReference>
<organism evidence="1 2">
    <name type="scientific">Rosa chinensis</name>
    <name type="common">China rose</name>
    <dbReference type="NCBI Taxonomy" id="74649"/>
    <lineage>
        <taxon>Eukaryota</taxon>
        <taxon>Viridiplantae</taxon>
        <taxon>Streptophyta</taxon>
        <taxon>Embryophyta</taxon>
        <taxon>Tracheophyta</taxon>
        <taxon>Spermatophyta</taxon>
        <taxon>Magnoliopsida</taxon>
        <taxon>eudicotyledons</taxon>
        <taxon>Gunneridae</taxon>
        <taxon>Pentapetalae</taxon>
        <taxon>rosids</taxon>
        <taxon>fabids</taxon>
        <taxon>Rosales</taxon>
        <taxon>Rosaceae</taxon>
        <taxon>Rosoideae</taxon>
        <taxon>Rosoideae incertae sedis</taxon>
        <taxon>Rosa</taxon>
    </lineage>
</organism>
<dbReference type="Gene3D" id="3.40.50.10900">
    <property type="entry name" value="PAC-like subunit"/>
    <property type="match status" value="1"/>
</dbReference>
<dbReference type="InterPro" id="IPR016562">
    <property type="entry name" value="Proteasome_assmbl_chp_2_euk"/>
</dbReference>
<dbReference type="Proteomes" id="UP000238479">
    <property type="component" value="Chromosome 7"/>
</dbReference>
<dbReference type="PANTHER" id="PTHR12970">
    <property type="entry name" value="PROTEASOME ASSEMBLY CHAPERONE 2"/>
    <property type="match status" value="1"/>
</dbReference>
<dbReference type="EMBL" id="PDCK01000045">
    <property type="protein sequence ID" value="PRQ19561.1"/>
    <property type="molecule type" value="Genomic_DNA"/>
</dbReference>
<gene>
    <name evidence="1" type="ORF">RchiOBHm_Chr7g0218511</name>
</gene>
<keyword evidence="2" id="KW-1185">Reference proteome</keyword>
<dbReference type="InterPro" id="IPR038389">
    <property type="entry name" value="PSMG2_sf"/>
</dbReference>
<name>A0A2P6PCA4_ROSCH</name>
<comment type="caution">
    <text evidence="1">The sequence shown here is derived from an EMBL/GenBank/DDBJ whole genome shotgun (WGS) entry which is preliminary data.</text>
</comment>